<dbReference type="AlphaFoldDB" id="A0A015MDC8"/>
<comment type="caution">
    <text evidence="1">The sequence shown here is derived from an EMBL/GenBank/DDBJ whole genome shotgun (WGS) entry which is preliminary data.</text>
</comment>
<dbReference type="Proteomes" id="UP000022910">
    <property type="component" value="Unassembled WGS sequence"/>
</dbReference>
<evidence type="ECO:0000313" key="2">
    <source>
        <dbReference type="Proteomes" id="UP000022910"/>
    </source>
</evidence>
<keyword evidence="2" id="KW-1185">Reference proteome</keyword>
<gene>
    <name evidence="1" type="ORF">RirG_139150</name>
</gene>
<proteinExistence type="predicted"/>
<reference evidence="1 2" key="1">
    <citation type="submission" date="2014-02" db="EMBL/GenBank/DDBJ databases">
        <title>Single nucleus genome sequencing reveals high similarity among nuclei of an endomycorrhizal fungus.</title>
        <authorList>
            <person name="Lin K."/>
            <person name="Geurts R."/>
            <person name="Zhang Z."/>
            <person name="Limpens E."/>
            <person name="Saunders D.G."/>
            <person name="Mu D."/>
            <person name="Pang E."/>
            <person name="Cao H."/>
            <person name="Cha H."/>
            <person name="Lin T."/>
            <person name="Zhou Q."/>
            <person name="Shang Y."/>
            <person name="Li Y."/>
            <person name="Ivanov S."/>
            <person name="Sharma T."/>
            <person name="Velzen R.V."/>
            <person name="Ruijter N.D."/>
            <person name="Aanen D.K."/>
            <person name="Win J."/>
            <person name="Kamoun S."/>
            <person name="Bisseling T."/>
            <person name="Huang S."/>
        </authorList>
    </citation>
    <scope>NUCLEOTIDE SEQUENCE [LARGE SCALE GENOMIC DNA]</scope>
    <source>
        <strain evidence="2">DAOM197198w</strain>
    </source>
</reference>
<dbReference type="EMBL" id="JEMT01022776">
    <property type="protein sequence ID" value="EXX64818.1"/>
    <property type="molecule type" value="Genomic_DNA"/>
</dbReference>
<evidence type="ECO:0000313" key="1">
    <source>
        <dbReference type="EMBL" id="EXX64818.1"/>
    </source>
</evidence>
<accession>A0A015MDC8</accession>
<dbReference type="OrthoDB" id="2309465at2759"/>
<name>A0A015MDC8_RHIIW</name>
<organism evidence="1 2">
    <name type="scientific">Rhizophagus irregularis (strain DAOM 197198w)</name>
    <name type="common">Glomus intraradices</name>
    <dbReference type="NCBI Taxonomy" id="1432141"/>
    <lineage>
        <taxon>Eukaryota</taxon>
        <taxon>Fungi</taxon>
        <taxon>Fungi incertae sedis</taxon>
        <taxon>Mucoromycota</taxon>
        <taxon>Glomeromycotina</taxon>
        <taxon>Glomeromycetes</taxon>
        <taxon>Glomerales</taxon>
        <taxon>Glomeraceae</taxon>
        <taxon>Rhizophagus</taxon>
    </lineage>
</organism>
<dbReference type="HOGENOM" id="CLU_2172410_0_0_1"/>
<sequence length="110" mass="12568">MKNSKTWCLWCAVENRHTRTIEDMRKFSERKGGLCFQLSILIDGILLNGSVKKAIGGRASAKDILKGTWCRRCNTPGRKRVVPNQKIILVQGHITSEQECTPIQRYNTQH</sequence>
<protein>
    <submittedName>
        <fullName evidence="1">Uncharacterized protein</fullName>
    </submittedName>
</protein>